<reference evidence="5 6" key="1">
    <citation type="submission" date="2020-08" db="EMBL/GenBank/DDBJ databases">
        <title>Genomic Encyclopedia of Type Strains, Phase IV (KMG-IV): sequencing the most valuable type-strain genomes for metagenomic binning, comparative biology and taxonomic classification.</title>
        <authorList>
            <person name="Goeker M."/>
        </authorList>
    </citation>
    <scope>NUCLEOTIDE SEQUENCE [LARGE SCALE GENOMIC DNA]</scope>
    <source>
        <strain evidence="5 6">YIM 65646</strain>
    </source>
</reference>
<feature type="domain" description="Tyr recombinase" evidence="4">
    <location>
        <begin position="229"/>
        <end position="425"/>
    </location>
</feature>
<dbReference type="Gene3D" id="1.10.150.130">
    <property type="match status" value="1"/>
</dbReference>
<dbReference type="InterPro" id="IPR011010">
    <property type="entry name" value="DNA_brk_join_enz"/>
</dbReference>
<keyword evidence="6" id="KW-1185">Reference proteome</keyword>
<accession>A0A841FYC0</accession>
<comment type="similarity">
    <text evidence="1">Belongs to the 'phage' integrase family.</text>
</comment>
<dbReference type="PANTHER" id="PTHR30349">
    <property type="entry name" value="PHAGE INTEGRASE-RELATED"/>
    <property type="match status" value="1"/>
</dbReference>
<dbReference type="GO" id="GO:0006310">
    <property type="term" value="P:DNA recombination"/>
    <property type="evidence" value="ECO:0007669"/>
    <property type="project" value="UniProtKB-KW"/>
</dbReference>
<dbReference type="GO" id="GO:0015074">
    <property type="term" value="P:DNA integration"/>
    <property type="evidence" value="ECO:0007669"/>
    <property type="project" value="InterPro"/>
</dbReference>
<dbReference type="Proteomes" id="UP000548476">
    <property type="component" value="Unassembled WGS sequence"/>
</dbReference>
<dbReference type="PANTHER" id="PTHR30349:SF64">
    <property type="entry name" value="PROPHAGE INTEGRASE INTD-RELATED"/>
    <property type="match status" value="1"/>
</dbReference>
<dbReference type="RefSeq" id="WP_184791146.1">
    <property type="nucleotide sequence ID" value="NZ_BONT01000008.1"/>
</dbReference>
<evidence type="ECO:0000256" key="2">
    <source>
        <dbReference type="ARBA" id="ARBA00023125"/>
    </source>
</evidence>
<name>A0A841FYC0_9ACTN</name>
<dbReference type="Gene3D" id="1.10.443.10">
    <property type="entry name" value="Intergrase catalytic core"/>
    <property type="match status" value="1"/>
</dbReference>
<sequence>MASVESRERGGRNGAPKYTVWRVCWREGIERCNPTVNDETDAKILCALVTEAGNRWPSRDVLRARGLAYLLAYLDGGEPAAEPAPAAPEPTYDERAEHYLTRIEKEGRINDDQPRKYRQRHRDHVSPHLGHLALSDITPELILDWQHTMLTVKGLSAKTVLNIRGETIGPIFSDAMLLGPNGEPPLITSNPLAAVRAPKRGSVARSIIDGTDESGKFLQAAYGRVSEVSKPGRVGKPSTRALGRQSAADLAMIQLVTGLRWSELAPLTVGQINRVNRTILVDRTVVKLGADEDKGLKTRWILRRHGKSDAAYRWTTYPPALDVLMDVLCGGRGKDEYLCPARSGTFWYHSAWYKHWKSILSDARSLGMDTDGLTPHGLRHSALSALVAASVDLVTLRHVAGHKSITTTVDIYGKPTKRGLADAQAALAPLAETLGGALVRAA</sequence>
<dbReference type="InterPro" id="IPR013762">
    <property type="entry name" value="Integrase-like_cat_sf"/>
</dbReference>
<dbReference type="InterPro" id="IPR002104">
    <property type="entry name" value="Integrase_catalytic"/>
</dbReference>
<protein>
    <submittedName>
        <fullName evidence="5">Integrase</fullName>
    </submittedName>
</protein>
<proteinExistence type="inferred from homology"/>
<dbReference type="InterPro" id="IPR050090">
    <property type="entry name" value="Tyrosine_recombinase_XerCD"/>
</dbReference>
<evidence type="ECO:0000256" key="1">
    <source>
        <dbReference type="ARBA" id="ARBA00008857"/>
    </source>
</evidence>
<keyword evidence="3" id="KW-0233">DNA recombination</keyword>
<evidence type="ECO:0000313" key="5">
    <source>
        <dbReference type="EMBL" id="MBB6038347.1"/>
    </source>
</evidence>
<dbReference type="SUPFAM" id="SSF56349">
    <property type="entry name" value="DNA breaking-rejoining enzymes"/>
    <property type="match status" value="1"/>
</dbReference>
<dbReference type="InterPro" id="IPR010998">
    <property type="entry name" value="Integrase_recombinase_N"/>
</dbReference>
<dbReference type="GO" id="GO:0003677">
    <property type="term" value="F:DNA binding"/>
    <property type="evidence" value="ECO:0007669"/>
    <property type="project" value="UniProtKB-KW"/>
</dbReference>
<dbReference type="AlphaFoldDB" id="A0A841FYC0"/>
<evidence type="ECO:0000256" key="3">
    <source>
        <dbReference type="ARBA" id="ARBA00023172"/>
    </source>
</evidence>
<dbReference type="EMBL" id="JACHGT010000016">
    <property type="protein sequence ID" value="MBB6038347.1"/>
    <property type="molecule type" value="Genomic_DNA"/>
</dbReference>
<evidence type="ECO:0000313" key="6">
    <source>
        <dbReference type="Proteomes" id="UP000548476"/>
    </source>
</evidence>
<evidence type="ECO:0000259" key="4">
    <source>
        <dbReference type="PROSITE" id="PS51898"/>
    </source>
</evidence>
<gene>
    <name evidence="5" type="ORF">HNR73_006230</name>
</gene>
<keyword evidence="2" id="KW-0238">DNA-binding</keyword>
<comment type="caution">
    <text evidence="5">The sequence shown here is derived from an EMBL/GenBank/DDBJ whole genome shotgun (WGS) entry which is preliminary data.</text>
</comment>
<dbReference type="Pfam" id="PF00589">
    <property type="entry name" value="Phage_integrase"/>
    <property type="match status" value="1"/>
</dbReference>
<organism evidence="5 6">
    <name type="scientific">Phytomonospora endophytica</name>
    <dbReference type="NCBI Taxonomy" id="714109"/>
    <lineage>
        <taxon>Bacteria</taxon>
        <taxon>Bacillati</taxon>
        <taxon>Actinomycetota</taxon>
        <taxon>Actinomycetes</taxon>
        <taxon>Micromonosporales</taxon>
        <taxon>Micromonosporaceae</taxon>
        <taxon>Phytomonospora</taxon>
    </lineage>
</organism>
<dbReference type="PROSITE" id="PS51898">
    <property type="entry name" value="TYR_RECOMBINASE"/>
    <property type="match status" value="1"/>
</dbReference>